<dbReference type="EMBL" id="UINC01151543">
    <property type="protein sequence ID" value="SVD45213.1"/>
    <property type="molecule type" value="Genomic_DNA"/>
</dbReference>
<feature type="non-terminal residue" evidence="2">
    <location>
        <position position="229"/>
    </location>
</feature>
<dbReference type="InterPro" id="IPR016162">
    <property type="entry name" value="Ald_DH_N"/>
</dbReference>
<proteinExistence type="predicted"/>
<feature type="non-terminal residue" evidence="2">
    <location>
        <position position="1"/>
    </location>
</feature>
<dbReference type="InterPro" id="IPR015590">
    <property type="entry name" value="Aldehyde_DH_dom"/>
</dbReference>
<evidence type="ECO:0000313" key="2">
    <source>
        <dbReference type="EMBL" id="SVD45213.1"/>
    </source>
</evidence>
<dbReference type="InterPro" id="IPR016161">
    <property type="entry name" value="Ald_DH/histidinol_DH"/>
</dbReference>
<name>A0A382VFE1_9ZZZZ</name>
<organism evidence="2">
    <name type="scientific">marine metagenome</name>
    <dbReference type="NCBI Taxonomy" id="408172"/>
    <lineage>
        <taxon>unclassified sequences</taxon>
        <taxon>metagenomes</taxon>
        <taxon>ecological metagenomes</taxon>
    </lineage>
</organism>
<protein>
    <recommendedName>
        <fullName evidence="1">Aldehyde dehydrogenase domain-containing protein</fullName>
    </recommendedName>
</protein>
<reference evidence="2" key="1">
    <citation type="submission" date="2018-05" db="EMBL/GenBank/DDBJ databases">
        <authorList>
            <person name="Lanie J.A."/>
            <person name="Ng W.-L."/>
            <person name="Kazmierczak K.M."/>
            <person name="Andrzejewski T.M."/>
            <person name="Davidsen T.M."/>
            <person name="Wayne K.J."/>
            <person name="Tettelin H."/>
            <person name="Glass J.I."/>
            <person name="Rusch D."/>
            <person name="Podicherti R."/>
            <person name="Tsui H.-C.T."/>
            <person name="Winkler M.E."/>
        </authorList>
    </citation>
    <scope>NUCLEOTIDE SEQUENCE</scope>
</reference>
<dbReference type="GO" id="GO:0016491">
    <property type="term" value="F:oxidoreductase activity"/>
    <property type="evidence" value="ECO:0007669"/>
    <property type="project" value="InterPro"/>
</dbReference>
<sequence length="229" mass="25195">VTVKRNGYKLESFYINGDWKKARHSTEEISIINPATAKVIGSVVLGDDQDVDDAVVAARAALQIFQGSSREERIAYLEKILAIYKSRYEDFVEAISLEMGSPITLSRDAQAYTGIEHLESTIQALKKFELREEYSGYSLNFEPVGVCGLITPWNWPISQLVCKVAPAIAAGCTMIVKPSEFSPLSAQLFTEVIDQAELPKGVFNLVYGSGQKVGSAISHHPDIDMVSFT</sequence>
<dbReference type="PANTHER" id="PTHR42804">
    <property type="entry name" value="ALDEHYDE DEHYDROGENASE"/>
    <property type="match status" value="1"/>
</dbReference>
<dbReference type="SUPFAM" id="SSF53720">
    <property type="entry name" value="ALDH-like"/>
    <property type="match status" value="1"/>
</dbReference>
<dbReference type="AlphaFoldDB" id="A0A382VFE1"/>
<dbReference type="Gene3D" id="3.40.605.10">
    <property type="entry name" value="Aldehyde Dehydrogenase, Chain A, domain 1"/>
    <property type="match status" value="1"/>
</dbReference>
<dbReference type="Pfam" id="PF00171">
    <property type="entry name" value="Aldedh"/>
    <property type="match status" value="1"/>
</dbReference>
<dbReference type="PANTHER" id="PTHR42804:SF1">
    <property type="entry name" value="ALDEHYDE DEHYDROGENASE-RELATED"/>
    <property type="match status" value="1"/>
</dbReference>
<feature type="domain" description="Aldehyde dehydrogenase" evidence="1">
    <location>
        <begin position="24"/>
        <end position="229"/>
    </location>
</feature>
<accession>A0A382VFE1</accession>
<gene>
    <name evidence="2" type="ORF">METZ01_LOCUS398067</name>
</gene>
<evidence type="ECO:0000259" key="1">
    <source>
        <dbReference type="Pfam" id="PF00171"/>
    </source>
</evidence>